<keyword evidence="7" id="KW-1185">Reference proteome</keyword>
<dbReference type="GO" id="GO:0000329">
    <property type="term" value="C:fungal-type vacuole membrane"/>
    <property type="evidence" value="ECO:0007669"/>
    <property type="project" value="UniProtKB-ARBA"/>
</dbReference>
<dbReference type="AlphaFoldDB" id="L8WTZ1"/>
<dbReference type="GO" id="GO:0016192">
    <property type="term" value="P:vesicle-mediated transport"/>
    <property type="evidence" value="ECO:0007669"/>
    <property type="project" value="UniProtKB-ARBA"/>
</dbReference>
<accession>L8WTZ1</accession>
<comment type="subcellular location">
    <subcellularLocation>
        <location evidence="1">Vacuole</location>
    </subcellularLocation>
</comment>
<dbReference type="OrthoDB" id="428895at2759"/>
<dbReference type="Gene3D" id="1.20.5.110">
    <property type="match status" value="1"/>
</dbReference>
<dbReference type="GO" id="GO:0007034">
    <property type="term" value="P:vacuolar transport"/>
    <property type="evidence" value="ECO:0007669"/>
    <property type="project" value="UniProtKB-ARBA"/>
</dbReference>
<dbReference type="SUPFAM" id="SSF58038">
    <property type="entry name" value="SNARE fusion complex"/>
    <property type="match status" value="1"/>
</dbReference>
<dbReference type="HOGENOM" id="CLU_2348121_0_0_1"/>
<reference evidence="6 7" key="1">
    <citation type="journal article" date="2013" name="Nat. Commun.">
        <title>The evolution and pathogenic mechanisms of the rice sheath blight pathogen.</title>
        <authorList>
            <person name="Zheng A."/>
            <person name="Lin R."/>
            <person name="Xu L."/>
            <person name="Qin P."/>
            <person name="Tang C."/>
            <person name="Ai P."/>
            <person name="Zhang D."/>
            <person name="Liu Y."/>
            <person name="Sun Z."/>
            <person name="Feng H."/>
            <person name="Wang Y."/>
            <person name="Chen Y."/>
            <person name="Liang X."/>
            <person name="Fu R."/>
            <person name="Li Q."/>
            <person name="Zhang J."/>
            <person name="Yu X."/>
            <person name="Xie Z."/>
            <person name="Ding L."/>
            <person name="Guan P."/>
            <person name="Tang J."/>
            <person name="Liang Y."/>
            <person name="Wang S."/>
            <person name="Deng Q."/>
            <person name="Li S."/>
            <person name="Zhu J."/>
            <person name="Wang L."/>
            <person name="Liu H."/>
            <person name="Li P."/>
        </authorList>
    </citation>
    <scope>NUCLEOTIDE SEQUENCE [LARGE SCALE GENOMIC DNA]</scope>
    <source>
        <strain evidence="7">AG-1 IA</strain>
    </source>
</reference>
<dbReference type="GO" id="GO:0097576">
    <property type="term" value="P:vacuole fusion"/>
    <property type="evidence" value="ECO:0007669"/>
    <property type="project" value="UniProtKB-ARBA"/>
</dbReference>
<protein>
    <submittedName>
        <fullName evidence="6">SNARE domain-containing protein</fullName>
    </submittedName>
</protein>
<name>L8WTZ1_THACA</name>
<dbReference type="FunFam" id="1.20.5.110:FF:000058">
    <property type="entry name" value="VAM7p Vacuolar SNARE protein"/>
    <property type="match status" value="1"/>
</dbReference>
<evidence type="ECO:0000259" key="5">
    <source>
        <dbReference type="PROSITE" id="PS50192"/>
    </source>
</evidence>
<gene>
    <name evidence="6" type="ORF">AG1IA_04498</name>
</gene>
<organism evidence="6 7">
    <name type="scientific">Thanatephorus cucumeris (strain AG1-IA)</name>
    <name type="common">Rice sheath blight fungus</name>
    <name type="synonym">Rhizoctonia solani</name>
    <dbReference type="NCBI Taxonomy" id="983506"/>
    <lineage>
        <taxon>Eukaryota</taxon>
        <taxon>Fungi</taxon>
        <taxon>Dikarya</taxon>
        <taxon>Basidiomycota</taxon>
        <taxon>Agaricomycotina</taxon>
        <taxon>Agaricomycetes</taxon>
        <taxon>Cantharellales</taxon>
        <taxon>Ceratobasidiaceae</taxon>
        <taxon>Rhizoctonia</taxon>
        <taxon>Rhizoctonia solani AG-1</taxon>
    </lineage>
</organism>
<evidence type="ECO:0000313" key="6">
    <source>
        <dbReference type="EMBL" id="ELU41465.1"/>
    </source>
</evidence>
<proteinExistence type="predicted"/>
<dbReference type="CDD" id="cd15858">
    <property type="entry name" value="SNARE_VAM7"/>
    <property type="match status" value="1"/>
</dbReference>
<dbReference type="SMART" id="SM00397">
    <property type="entry name" value="t_SNARE"/>
    <property type="match status" value="1"/>
</dbReference>
<dbReference type="STRING" id="983506.L8WTZ1"/>
<evidence type="ECO:0000256" key="2">
    <source>
        <dbReference type="ARBA" id="ARBA00022554"/>
    </source>
</evidence>
<evidence type="ECO:0000256" key="4">
    <source>
        <dbReference type="ARBA" id="ARBA00054927"/>
    </source>
</evidence>
<comment type="caution">
    <text evidence="6">The sequence shown here is derived from an EMBL/GenBank/DDBJ whole genome shotgun (WGS) entry which is preliminary data.</text>
</comment>
<dbReference type="PROSITE" id="PS50192">
    <property type="entry name" value="T_SNARE"/>
    <property type="match status" value="1"/>
</dbReference>
<dbReference type="Proteomes" id="UP000011668">
    <property type="component" value="Unassembled WGS sequence"/>
</dbReference>
<dbReference type="EMBL" id="AFRT01001052">
    <property type="protein sequence ID" value="ELU41465.1"/>
    <property type="molecule type" value="Genomic_DNA"/>
</dbReference>
<keyword evidence="2" id="KW-0926">Vacuole</keyword>
<evidence type="ECO:0000313" key="7">
    <source>
        <dbReference type="Proteomes" id="UP000011668"/>
    </source>
</evidence>
<evidence type="ECO:0000256" key="1">
    <source>
        <dbReference type="ARBA" id="ARBA00004116"/>
    </source>
</evidence>
<comment type="function">
    <text evidence="4">Essential for proper morphogenesis of the vacuole. May exist as structural reinforcement on the surface of the vacuolar membrane and be required for maintenance against rupture by osmotic pressure.</text>
</comment>
<sequence>MERQDEQLAQLSAILRRQNQIGVAIGSEISQQIEMLDELSTHLDSTGAKLANTRKQLGRFYWVDSPDLTPCKVTWDSVGRERTDLFAVDQVQQLSKY</sequence>
<feature type="domain" description="T-SNARE coiled-coil homology" evidence="5">
    <location>
        <begin position="1"/>
        <end position="60"/>
    </location>
</feature>
<dbReference type="InterPro" id="IPR000727">
    <property type="entry name" value="T_SNARE_dom"/>
</dbReference>
<keyword evidence="3" id="KW-0175">Coiled coil</keyword>
<evidence type="ECO:0000256" key="3">
    <source>
        <dbReference type="ARBA" id="ARBA00023054"/>
    </source>
</evidence>